<dbReference type="PATRIC" id="fig|1619313.3.peg.2408"/>
<keyword evidence="3" id="KW-0812">Transmembrane</keyword>
<comment type="similarity">
    <text evidence="2 3">Belongs to the outer membrane factor (OMF) (TC 1.B.17) family.</text>
</comment>
<dbReference type="PANTHER" id="PTHR30203">
    <property type="entry name" value="OUTER MEMBRANE CATION EFFLUX PROTEIN"/>
    <property type="match status" value="1"/>
</dbReference>
<proteinExistence type="inferred from homology"/>
<dbReference type="Proteomes" id="UP000059419">
    <property type="component" value="Chromosome 1"/>
</dbReference>
<dbReference type="STRING" id="1619313.EM595_2318"/>
<comment type="subcellular location">
    <subcellularLocation>
        <location evidence="1 3">Cell outer membrane</location>
        <topology evidence="1 3">Lipid-anchor</topology>
    </subcellularLocation>
</comment>
<dbReference type="PROSITE" id="PS51257">
    <property type="entry name" value="PROKAR_LIPOPROTEIN"/>
    <property type="match status" value="1"/>
</dbReference>
<sequence>MFVLRALSLLVSGSLLAGCAVGPDYHRPDLALSDRYQTSSAVSQSGTGQPASFSLWWQAFHDPLLSHLVSSALAQNLDIAQAAARLSQARAGVGAATAALLPSATVSAEGARARQSLETPIGQLLNATPDDSRYGSAWQTDLNASWELDLFGGLRRGREAALAEYQAAQAAVVATRLAVAAQTADSYITLRGLQARLEIARQQVAAQRELTEKVRLLTAQGLMETRQLQQSEGALAQVEARIPALQQAIDAAMNALDVMLATPPGTHRTLLAKPAAIPSVPQMTATGTPADLLRRRPDLIVAERRLAATNARIGQAIGEYYPTFSLSALLGSATAISEGHLFSGAASQASGVIGLRWRLFDFGRINAQIAQAKGEQAEALAAYRQAALRATADVENALSALTNNEKQTATLIAGETALSSARNATFSAWQQGAASLIDVLYDDQNLLQAADARAQAQTATARAAVATFNALGGGWQPEKRDVAPAGIDTRAAP</sequence>
<feature type="coiled-coil region" evidence="4">
    <location>
        <begin position="190"/>
        <end position="255"/>
    </location>
</feature>
<keyword evidence="3" id="KW-0564">Palmitate</keyword>
<evidence type="ECO:0000313" key="5">
    <source>
        <dbReference type="EMBL" id="CUU24551.1"/>
    </source>
</evidence>
<evidence type="ECO:0000256" key="4">
    <source>
        <dbReference type="SAM" id="Coils"/>
    </source>
</evidence>
<dbReference type="InterPro" id="IPR010131">
    <property type="entry name" value="MdtP/NodT-like"/>
</dbReference>
<dbReference type="OrthoDB" id="9770517at2"/>
<dbReference type="RefSeq" id="WP_067431904.1">
    <property type="nucleotide sequence ID" value="NZ_LN907827.1"/>
</dbReference>
<evidence type="ECO:0000313" key="6">
    <source>
        <dbReference type="Proteomes" id="UP000059419"/>
    </source>
</evidence>
<feature type="signal peptide" evidence="3">
    <location>
        <begin position="1"/>
        <end position="17"/>
    </location>
</feature>
<feature type="chain" id="PRO_5006773476" evidence="3">
    <location>
        <begin position="18"/>
        <end position="493"/>
    </location>
</feature>
<protein>
    <submittedName>
        <fullName evidence="5">RND transporter</fullName>
    </submittedName>
</protein>
<organism evidence="5 6">
    <name type="scientific">Duffyella gerundensis</name>
    <dbReference type="NCBI Taxonomy" id="1619313"/>
    <lineage>
        <taxon>Bacteria</taxon>
        <taxon>Pseudomonadati</taxon>
        <taxon>Pseudomonadota</taxon>
        <taxon>Gammaproteobacteria</taxon>
        <taxon>Enterobacterales</taxon>
        <taxon>Erwiniaceae</taxon>
        <taxon>Duffyella</taxon>
    </lineage>
</organism>
<keyword evidence="6" id="KW-1185">Reference proteome</keyword>
<dbReference type="GO" id="GO:0009279">
    <property type="term" value="C:cell outer membrane"/>
    <property type="evidence" value="ECO:0007669"/>
    <property type="project" value="UniProtKB-SubCell"/>
</dbReference>
<dbReference type="NCBIfam" id="TIGR01845">
    <property type="entry name" value="outer_NodT"/>
    <property type="match status" value="1"/>
</dbReference>
<accession>A0A0U5L7U1</accession>
<keyword evidence="3" id="KW-0472">Membrane</keyword>
<dbReference type="SUPFAM" id="SSF56954">
    <property type="entry name" value="Outer membrane efflux proteins (OEP)"/>
    <property type="match status" value="1"/>
</dbReference>
<dbReference type="AlphaFoldDB" id="A0A0U5L7U1"/>
<dbReference type="GO" id="GO:0015562">
    <property type="term" value="F:efflux transmembrane transporter activity"/>
    <property type="evidence" value="ECO:0007669"/>
    <property type="project" value="InterPro"/>
</dbReference>
<gene>
    <name evidence="5" type="ORF">EM595_2318</name>
</gene>
<keyword evidence="4" id="KW-0175">Coiled coil</keyword>
<dbReference type="Gene3D" id="1.20.1600.10">
    <property type="entry name" value="Outer membrane efflux proteins (OEP)"/>
    <property type="match status" value="1"/>
</dbReference>
<reference evidence="6" key="1">
    <citation type="submission" date="2015-11" db="EMBL/GenBank/DDBJ databases">
        <authorList>
            <person name="Blom J."/>
        </authorList>
    </citation>
    <scope>NUCLEOTIDE SEQUENCE [LARGE SCALE GENOMIC DNA]</scope>
</reference>
<evidence type="ECO:0000256" key="3">
    <source>
        <dbReference type="RuleBase" id="RU362097"/>
    </source>
</evidence>
<dbReference type="PANTHER" id="PTHR30203:SF25">
    <property type="entry name" value="OUTER MEMBRANE PROTEIN-RELATED"/>
    <property type="match status" value="1"/>
</dbReference>
<keyword evidence="3" id="KW-0449">Lipoprotein</keyword>
<evidence type="ECO:0000256" key="2">
    <source>
        <dbReference type="ARBA" id="ARBA00007613"/>
    </source>
</evidence>
<keyword evidence="3" id="KW-1134">Transmembrane beta strand</keyword>
<evidence type="ECO:0000256" key="1">
    <source>
        <dbReference type="ARBA" id="ARBA00004459"/>
    </source>
</evidence>
<dbReference type="Gene3D" id="2.20.200.10">
    <property type="entry name" value="Outer membrane efflux proteins (OEP)"/>
    <property type="match status" value="1"/>
</dbReference>
<dbReference type="Pfam" id="PF02321">
    <property type="entry name" value="OEP"/>
    <property type="match status" value="2"/>
</dbReference>
<dbReference type="EMBL" id="LN907827">
    <property type="protein sequence ID" value="CUU24551.1"/>
    <property type="molecule type" value="Genomic_DNA"/>
</dbReference>
<dbReference type="KEGG" id="ege:EM595_2318"/>
<keyword evidence="3" id="KW-0732">Signal</keyword>
<dbReference type="InterPro" id="IPR003423">
    <property type="entry name" value="OMP_efflux"/>
</dbReference>
<name>A0A0U5L7U1_9GAMM</name>